<dbReference type="EMBL" id="JAOPGA020001296">
    <property type="protein sequence ID" value="KAL0487026.1"/>
    <property type="molecule type" value="Genomic_DNA"/>
</dbReference>
<reference evidence="1 2" key="1">
    <citation type="submission" date="2024-03" db="EMBL/GenBank/DDBJ databases">
        <title>The Acrasis kona genome and developmental transcriptomes reveal deep origins of eukaryotic multicellular pathways.</title>
        <authorList>
            <person name="Sheikh S."/>
            <person name="Fu C.-J."/>
            <person name="Brown M.W."/>
            <person name="Baldauf S.L."/>
        </authorList>
    </citation>
    <scope>NUCLEOTIDE SEQUENCE [LARGE SCALE GENOMIC DNA]</scope>
    <source>
        <strain evidence="1 2">ATCC MYA-3509</strain>
    </source>
</reference>
<gene>
    <name evidence="1" type="ORF">AKO1_001355</name>
</gene>
<evidence type="ECO:0000313" key="2">
    <source>
        <dbReference type="Proteomes" id="UP001431209"/>
    </source>
</evidence>
<proteinExistence type="predicted"/>
<dbReference type="Proteomes" id="UP001431209">
    <property type="component" value="Unassembled WGS sequence"/>
</dbReference>
<accession>A0AAW2ZE89</accession>
<keyword evidence="2" id="KW-1185">Reference proteome</keyword>
<evidence type="ECO:0000313" key="1">
    <source>
        <dbReference type="EMBL" id="KAL0487026.1"/>
    </source>
</evidence>
<dbReference type="AlphaFoldDB" id="A0AAW2ZE89"/>
<protein>
    <submittedName>
        <fullName evidence="1">Uncharacterized protein</fullName>
    </submittedName>
</protein>
<organism evidence="1 2">
    <name type="scientific">Acrasis kona</name>
    <dbReference type="NCBI Taxonomy" id="1008807"/>
    <lineage>
        <taxon>Eukaryota</taxon>
        <taxon>Discoba</taxon>
        <taxon>Heterolobosea</taxon>
        <taxon>Tetramitia</taxon>
        <taxon>Eutetramitia</taxon>
        <taxon>Acrasidae</taxon>
        <taxon>Acrasis</taxon>
    </lineage>
</organism>
<name>A0AAW2ZE89_9EUKA</name>
<comment type="caution">
    <text evidence="1">The sequence shown here is derived from an EMBL/GenBank/DDBJ whole genome shotgun (WGS) entry which is preliminary data.</text>
</comment>
<sequence length="72" mass="8305">MGQKHTRSTETITIECRNEVDIQESIQTQGHTKAESTSPVKPQEHIIDKEIIKDLPDRTNFEKFLRVKSSII</sequence>